<dbReference type="InterPro" id="IPR009192">
    <property type="entry name" value="Diol/glycerol_deHydtase_re_ssu"/>
</dbReference>
<organism evidence="1 2">
    <name type="scientific">Vibrio mangrovi</name>
    <dbReference type="NCBI Taxonomy" id="474394"/>
    <lineage>
        <taxon>Bacteria</taxon>
        <taxon>Pseudomonadati</taxon>
        <taxon>Pseudomonadota</taxon>
        <taxon>Gammaproteobacteria</taxon>
        <taxon>Vibrionales</taxon>
        <taxon>Vibrionaceae</taxon>
        <taxon>Vibrio</taxon>
    </lineage>
</organism>
<name>A0A1Y6J0K5_9VIBR</name>
<proteinExistence type="predicted"/>
<dbReference type="SUPFAM" id="SSF52968">
    <property type="entry name" value="B12-dependent dehydatase associated subunit"/>
    <property type="match status" value="1"/>
</dbReference>
<accession>A0A1Y6J0K5</accession>
<dbReference type="Pfam" id="PF02288">
    <property type="entry name" value="Dehydratase_MU"/>
    <property type="match status" value="1"/>
</dbReference>
<gene>
    <name evidence="1" type="ORF">VIM7927_03944</name>
</gene>
<evidence type="ECO:0000313" key="2">
    <source>
        <dbReference type="Proteomes" id="UP000196125"/>
    </source>
</evidence>
<dbReference type="OrthoDB" id="308037at2"/>
<dbReference type="RefSeq" id="WP_143693297.1">
    <property type="nucleotide sequence ID" value="NZ_AP024884.1"/>
</dbReference>
<dbReference type="InterPro" id="IPR003208">
    <property type="entry name" value="Dehydtase/Dehydtase_re"/>
</dbReference>
<dbReference type="PIRSF" id="PIRSF011503">
    <property type="entry name" value="DdrB_PduH"/>
    <property type="match status" value="1"/>
</dbReference>
<sequence length="116" mass="12952">MNMLQETPAIYVVLHQISEDALQQLFWGMEEEGIPFRISTSAENDLRSEAHQAASLSPLAVGIACNPGEIVLHTRNLSPDTPLFHLILKDQEQDRQLRHLGCNAARLVKGLPFKPL</sequence>
<dbReference type="AlphaFoldDB" id="A0A1Y6J0K5"/>
<dbReference type="EMBL" id="FXXI01000011">
    <property type="protein sequence ID" value="SMS02610.1"/>
    <property type="molecule type" value="Genomic_DNA"/>
</dbReference>
<protein>
    <submittedName>
        <fullName evidence="1">Dehydratase medium subunit</fullName>
    </submittedName>
</protein>
<reference evidence="1 2" key="1">
    <citation type="submission" date="2017-05" db="EMBL/GenBank/DDBJ databases">
        <authorList>
            <person name="Song R."/>
            <person name="Chenine A.L."/>
            <person name="Ruprecht R.M."/>
        </authorList>
    </citation>
    <scope>NUCLEOTIDE SEQUENCE [LARGE SCALE GENOMIC DNA]</scope>
    <source>
        <strain evidence="1 2">CECT 7927</strain>
    </source>
</reference>
<dbReference type="Proteomes" id="UP000196125">
    <property type="component" value="Unassembled WGS sequence"/>
</dbReference>
<evidence type="ECO:0000313" key="1">
    <source>
        <dbReference type="EMBL" id="SMS02610.1"/>
    </source>
</evidence>
<dbReference type="InterPro" id="IPR010254">
    <property type="entry name" value="B12-dep_deHydtase_bsu"/>
</dbReference>
<dbReference type="Gene3D" id="3.40.50.10150">
    <property type="entry name" value="B12-dependent dehydatase associated subunit"/>
    <property type="match status" value="1"/>
</dbReference>